<gene>
    <name evidence="2" type="ORF">GCM10022416_20030</name>
</gene>
<organism evidence="2 3">
    <name type="scientific">Actinomadura keratinilytica</name>
    <dbReference type="NCBI Taxonomy" id="547461"/>
    <lineage>
        <taxon>Bacteria</taxon>
        <taxon>Bacillati</taxon>
        <taxon>Actinomycetota</taxon>
        <taxon>Actinomycetes</taxon>
        <taxon>Streptosporangiales</taxon>
        <taxon>Thermomonosporaceae</taxon>
        <taxon>Actinomadura</taxon>
    </lineage>
</organism>
<reference evidence="3" key="1">
    <citation type="journal article" date="2019" name="Int. J. Syst. Evol. Microbiol.">
        <title>The Global Catalogue of Microorganisms (GCM) 10K type strain sequencing project: providing services to taxonomists for standard genome sequencing and annotation.</title>
        <authorList>
            <consortium name="The Broad Institute Genomics Platform"/>
            <consortium name="The Broad Institute Genome Sequencing Center for Infectious Disease"/>
            <person name="Wu L."/>
            <person name="Ma J."/>
        </authorList>
    </citation>
    <scope>NUCLEOTIDE SEQUENCE [LARGE SCALE GENOMIC DNA]</scope>
    <source>
        <strain evidence="3">JCM 17316</strain>
    </source>
</reference>
<keyword evidence="3" id="KW-1185">Reference proteome</keyword>
<comment type="caution">
    <text evidence="2">The sequence shown here is derived from an EMBL/GenBank/DDBJ whole genome shotgun (WGS) entry which is preliminary data.</text>
</comment>
<evidence type="ECO:0000256" key="1">
    <source>
        <dbReference type="SAM" id="MobiDB-lite"/>
    </source>
</evidence>
<dbReference type="Proteomes" id="UP001500266">
    <property type="component" value="Unassembled WGS sequence"/>
</dbReference>
<feature type="compositionally biased region" description="Low complexity" evidence="1">
    <location>
        <begin position="41"/>
        <end position="50"/>
    </location>
</feature>
<name>A0ABP7YHM8_9ACTN</name>
<evidence type="ECO:0000313" key="2">
    <source>
        <dbReference type="EMBL" id="GAA4136350.1"/>
    </source>
</evidence>
<dbReference type="EMBL" id="BAABDO010000020">
    <property type="protein sequence ID" value="GAA4136350.1"/>
    <property type="molecule type" value="Genomic_DNA"/>
</dbReference>
<accession>A0ABP7YHM8</accession>
<protein>
    <recommendedName>
        <fullName evidence="4">Polymerase nucleotidyl transferase domain-containing protein</fullName>
    </recommendedName>
</protein>
<feature type="region of interest" description="Disordered" evidence="1">
    <location>
        <begin position="41"/>
        <end position="65"/>
    </location>
</feature>
<proteinExistence type="predicted"/>
<evidence type="ECO:0008006" key="4">
    <source>
        <dbReference type="Google" id="ProtNLM"/>
    </source>
</evidence>
<evidence type="ECO:0000313" key="3">
    <source>
        <dbReference type="Proteomes" id="UP001500266"/>
    </source>
</evidence>
<sequence length="129" mass="14297">MGGSQAVGGRYEQFGALSGDVDFTLVTSAGHLPRRLRLTIPRPGAAGAGRTPRRGVPRGRHHCDRERTDTEELRRLCNVEVTVLETRDRTLYRVRLGDNSLGWTEIEFTTAFMKSSAVDSRSPELSAVR</sequence>
<dbReference type="RefSeq" id="WP_378270804.1">
    <property type="nucleotide sequence ID" value="NZ_JBHTFR010000001.1"/>
</dbReference>
<feature type="compositionally biased region" description="Basic residues" evidence="1">
    <location>
        <begin position="51"/>
        <end position="62"/>
    </location>
</feature>